<gene>
    <name evidence="3" type="ORF">AB675_2520</name>
</gene>
<dbReference type="VEuPathDB" id="FungiDB:AB675_2520"/>
<name>A0A0N0NR88_9EURO</name>
<proteinExistence type="predicted"/>
<dbReference type="RefSeq" id="XP_018004774.1">
    <property type="nucleotide sequence ID" value="XM_018142498.1"/>
</dbReference>
<keyword evidence="4" id="KW-1185">Reference proteome</keyword>
<dbReference type="STRING" id="1664694.A0A0N0NR88"/>
<evidence type="ECO:0000313" key="4">
    <source>
        <dbReference type="Proteomes" id="UP000038010"/>
    </source>
</evidence>
<evidence type="ECO:0000256" key="1">
    <source>
        <dbReference type="SAM" id="MobiDB-lite"/>
    </source>
</evidence>
<reference evidence="3 4" key="1">
    <citation type="submission" date="2015-06" db="EMBL/GenBank/DDBJ databases">
        <title>Draft genome of the ant-associated black yeast Phialophora attae CBS 131958.</title>
        <authorList>
            <person name="Moreno L.F."/>
            <person name="Stielow B.J."/>
            <person name="de Hoog S."/>
            <person name="Vicente V.A."/>
            <person name="Weiss V.A."/>
            <person name="de Vries M."/>
            <person name="Cruz L.M."/>
            <person name="Souza E.M."/>
        </authorList>
    </citation>
    <scope>NUCLEOTIDE SEQUENCE [LARGE SCALE GENOMIC DNA]</scope>
    <source>
        <strain evidence="3 4">CBS 131958</strain>
    </source>
</reference>
<feature type="domain" description="Ribosomal protein bL31m N-terminal" evidence="2">
    <location>
        <begin position="43"/>
        <end position="88"/>
    </location>
</feature>
<dbReference type="Gene3D" id="6.20.130.10">
    <property type="match status" value="1"/>
</dbReference>
<dbReference type="PANTHER" id="PTHR28174">
    <property type="entry name" value="54S RIBOSOMAL PROTEIN L36, MITOCHONDRIAL"/>
    <property type="match status" value="1"/>
</dbReference>
<feature type="compositionally biased region" description="Basic and acidic residues" evidence="1">
    <location>
        <begin position="147"/>
        <end position="156"/>
    </location>
</feature>
<dbReference type="GO" id="GO:0032543">
    <property type="term" value="P:mitochondrial translation"/>
    <property type="evidence" value="ECO:0007669"/>
    <property type="project" value="InterPro"/>
</dbReference>
<organism evidence="3 4">
    <name type="scientific">Cyphellophora attinorum</name>
    <dbReference type="NCBI Taxonomy" id="1664694"/>
    <lineage>
        <taxon>Eukaryota</taxon>
        <taxon>Fungi</taxon>
        <taxon>Dikarya</taxon>
        <taxon>Ascomycota</taxon>
        <taxon>Pezizomycotina</taxon>
        <taxon>Eurotiomycetes</taxon>
        <taxon>Chaetothyriomycetidae</taxon>
        <taxon>Chaetothyriales</taxon>
        <taxon>Cyphellophoraceae</taxon>
        <taxon>Cyphellophora</taxon>
    </lineage>
</organism>
<comment type="caution">
    <text evidence="3">The sequence shown here is derived from an EMBL/GenBank/DDBJ whole genome shotgun (WGS) entry which is preliminary data.</text>
</comment>
<dbReference type="PANTHER" id="PTHR28174:SF1">
    <property type="entry name" value="LARGE RIBOSOMAL SUBUNIT PROTEIN BL31M"/>
    <property type="match status" value="1"/>
</dbReference>
<feature type="region of interest" description="Disordered" evidence="1">
    <location>
        <begin position="132"/>
        <end position="156"/>
    </location>
</feature>
<evidence type="ECO:0000259" key="2">
    <source>
        <dbReference type="Pfam" id="PF21492"/>
    </source>
</evidence>
<dbReference type="InterPro" id="IPR034600">
    <property type="entry name" value="Ribosomal_bL31m"/>
</dbReference>
<protein>
    <recommendedName>
        <fullName evidence="2">Ribosomal protein bL31m N-terminal domain-containing protein</fullName>
    </recommendedName>
</protein>
<dbReference type="GO" id="GO:0005762">
    <property type="term" value="C:mitochondrial large ribosomal subunit"/>
    <property type="evidence" value="ECO:0007669"/>
    <property type="project" value="InterPro"/>
</dbReference>
<dbReference type="GO" id="GO:0003735">
    <property type="term" value="F:structural constituent of ribosome"/>
    <property type="evidence" value="ECO:0007669"/>
    <property type="project" value="InterPro"/>
</dbReference>
<dbReference type="Pfam" id="PF21492">
    <property type="entry name" value="bL31_N"/>
    <property type="match status" value="1"/>
</dbReference>
<dbReference type="EMBL" id="LFJN01000002">
    <property type="protein sequence ID" value="KPI44811.1"/>
    <property type="molecule type" value="Genomic_DNA"/>
</dbReference>
<dbReference type="InterPro" id="IPR048874">
    <property type="entry name" value="Ribosomal_bL31m_N"/>
</dbReference>
<feature type="region of interest" description="Disordered" evidence="1">
    <location>
        <begin position="1"/>
        <end position="27"/>
    </location>
</feature>
<sequence length="227" mass="24936">MSTALRPVLRPSHLPSLPISSSSPKNTTTYICQSCRHARLLRRPHRPYTFTQLVTLSDGSAFTMRTTSPYPVYRSTRDTRNAPLWNPSSKELTSVEDDEAGRLASFRARYGRSFDASSTSAAEDEVEVETPPRADAFTDVSGPPEVTPKRRDKDAKGVQELEELAGGGVVNRGDAPTKVALPPKVKNEEIDDGWDFGDDDSNMLDLISSYGQENIKAPPSPVKKGKK</sequence>
<evidence type="ECO:0000313" key="3">
    <source>
        <dbReference type="EMBL" id="KPI44811.1"/>
    </source>
</evidence>
<dbReference type="OrthoDB" id="5587740at2759"/>
<dbReference type="GeneID" id="28734377"/>
<feature type="compositionally biased region" description="Low complexity" evidence="1">
    <location>
        <begin position="11"/>
        <end position="24"/>
    </location>
</feature>
<dbReference type="AlphaFoldDB" id="A0A0N0NR88"/>
<accession>A0A0N0NR88</accession>
<dbReference type="Proteomes" id="UP000038010">
    <property type="component" value="Unassembled WGS sequence"/>
</dbReference>